<dbReference type="Proteomes" id="UP000317122">
    <property type="component" value="Unassembled WGS sequence"/>
</dbReference>
<organism evidence="2 3">
    <name type="scientific">Mesorhizobium tianshanense</name>
    <dbReference type="NCBI Taxonomy" id="39844"/>
    <lineage>
        <taxon>Bacteria</taxon>
        <taxon>Pseudomonadati</taxon>
        <taxon>Pseudomonadota</taxon>
        <taxon>Alphaproteobacteria</taxon>
        <taxon>Hyphomicrobiales</taxon>
        <taxon>Phyllobacteriaceae</taxon>
        <taxon>Mesorhizobium</taxon>
    </lineage>
</organism>
<name>A0A562NF92_9HYPH</name>
<proteinExistence type="predicted"/>
<evidence type="ECO:0000313" key="2">
    <source>
        <dbReference type="EMBL" id="TWI30865.1"/>
    </source>
</evidence>
<feature type="region of interest" description="Disordered" evidence="1">
    <location>
        <begin position="24"/>
        <end position="77"/>
    </location>
</feature>
<comment type="caution">
    <text evidence="2">The sequence shown here is derived from an EMBL/GenBank/DDBJ whole genome shotgun (WGS) entry which is preliminary data.</text>
</comment>
<evidence type="ECO:0000256" key="1">
    <source>
        <dbReference type="SAM" id="MobiDB-lite"/>
    </source>
</evidence>
<keyword evidence="3" id="KW-1185">Reference proteome</keyword>
<feature type="compositionally biased region" description="Low complexity" evidence="1">
    <location>
        <begin position="52"/>
        <end position="63"/>
    </location>
</feature>
<sequence>MSHSGLRGANLSFDEREFPASFAVARPGCGVSGQPRRRSARPESCAVRARNGSSPESSTSPASRRTRTGGRTRPGSVPAMRCRWRPDLYLGRCARPPVEPARRTVQKCSDHASMKRAHLGHWPISCLRGECPRSFSARRRLSRLALHAPASGFVLGQRILIAYQEFVLIQLMSAGSGCLNSFPRMISGVPPGFVHSIAPGVGCDAGRAIARP</sequence>
<protein>
    <submittedName>
        <fullName evidence="2">Uncharacterized protein</fullName>
    </submittedName>
</protein>
<accession>A0A562NF92</accession>
<dbReference type="EMBL" id="VLKT01000032">
    <property type="protein sequence ID" value="TWI30865.1"/>
    <property type="molecule type" value="Genomic_DNA"/>
</dbReference>
<dbReference type="AlphaFoldDB" id="A0A562NF92"/>
<gene>
    <name evidence="2" type="ORF">IQ26_04692</name>
</gene>
<evidence type="ECO:0000313" key="3">
    <source>
        <dbReference type="Proteomes" id="UP000317122"/>
    </source>
</evidence>
<reference evidence="2 3" key="1">
    <citation type="journal article" date="2015" name="Stand. Genomic Sci.">
        <title>Genomic Encyclopedia of Bacterial and Archaeal Type Strains, Phase III: the genomes of soil and plant-associated and newly described type strains.</title>
        <authorList>
            <person name="Whitman W.B."/>
            <person name="Woyke T."/>
            <person name="Klenk H.P."/>
            <person name="Zhou Y."/>
            <person name="Lilburn T.G."/>
            <person name="Beck B.J."/>
            <person name="De Vos P."/>
            <person name="Vandamme P."/>
            <person name="Eisen J.A."/>
            <person name="Garrity G."/>
            <person name="Hugenholtz P."/>
            <person name="Kyrpides N.C."/>
        </authorList>
    </citation>
    <scope>NUCLEOTIDE SEQUENCE [LARGE SCALE GENOMIC DNA]</scope>
    <source>
        <strain evidence="2 3">CGMCC 1.2546</strain>
    </source>
</reference>